<dbReference type="EMBL" id="CP096659">
    <property type="protein sequence ID" value="UPV75878.1"/>
    <property type="molecule type" value="Genomic_DNA"/>
</dbReference>
<dbReference type="RefSeq" id="WP_248651915.1">
    <property type="nucleotide sequence ID" value="NZ_CP096659.1"/>
</dbReference>
<reference evidence="1 2" key="1">
    <citation type="submission" date="2022-04" db="EMBL/GenBank/DDBJ databases">
        <title>Diverse halophilic archaea isolated from saline environments.</title>
        <authorList>
            <person name="Cui H.-L."/>
        </authorList>
    </citation>
    <scope>NUCLEOTIDE SEQUENCE [LARGE SCALE GENOMIC DNA]</scope>
    <source>
        <strain evidence="1 2">XZYJT49</strain>
    </source>
</reference>
<accession>A0A8U0HY79</accession>
<evidence type="ECO:0000313" key="1">
    <source>
        <dbReference type="EMBL" id="UPV75878.1"/>
    </source>
</evidence>
<name>A0A8U0HY79_9EURY</name>
<organism evidence="1 2">
    <name type="scientific">Halorussus limi</name>
    <dbReference type="NCBI Taxonomy" id="2938695"/>
    <lineage>
        <taxon>Archaea</taxon>
        <taxon>Methanobacteriati</taxon>
        <taxon>Methanobacteriota</taxon>
        <taxon>Stenosarchaea group</taxon>
        <taxon>Halobacteria</taxon>
        <taxon>Halobacteriales</taxon>
        <taxon>Haladaptataceae</taxon>
        <taxon>Halorussus</taxon>
    </lineage>
</organism>
<dbReference type="GeneID" id="72185017"/>
<protein>
    <submittedName>
        <fullName evidence="1">Uncharacterized protein</fullName>
    </submittedName>
</protein>
<evidence type="ECO:0000313" key="2">
    <source>
        <dbReference type="Proteomes" id="UP000830729"/>
    </source>
</evidence>
<keyword evidence="2" id="KW-1185">Reference proteome</keyword>
<dbReference type="AlphaFoldDB" id="A0A8U0HY79"/>
<dbReference type="Proteomes" id="UP000830729">
    <property type="component" value="Chromosome"/>
</dbReference>
<proteinExistence type="predicted"/>
<gene>
    <name evidence="1" type="ORF">M0R89_07420</name>
</gene>
<dbReference type="KEGG" id="halx:M0R89_07420"/>
<sequence>MSSDAVFGDGLLSQFSNVRVALQDRVVAKPGRSVFHRIDPTADPDEPTATCRAGSADTDWQAADLETVRRSGLEPCRSCYESILEFLAQQPESPVEFRTNSATDPCEIGPTEPSVFDPVVKPTVPALGSLTSEVLVQHSSTDVMHAPTPDGPLCDQSGDFRRVERKTIETHYRPCRDCFDLDTT</sequence>